<feature type="domain" description="BPL/LPL catalytic" evidence="2">
    <location>
        <begin position="22"/>
        <end position="205"/>
    </location>
</feature>
<dbReference type="InterPro" id="IPR004143">
    <property type="entry name" value="BPL_LPL_catalytic"/>
</dbReference>
<dbReference type="PANTHER" id="PTHR12835">
    <property type="entry name" value="BIOTIN PROTEIN LIGASE"/>
    <property type="match status" value="1"/>
</dbReference>
<evidence type="ECO:0000256" key="1">
    <source>
        <dbReference type="ARBA" id="ARBA00022598"/>
    </source>
</evidence>
<accession>A0A1W1E0Y0</accession>
<dbReference type="CDD" id="cd16442">
    <property type="entry name" value="BPL"/>
    <property type="match status" value="1"/>
</dbReference>
<dbReference type="Pfam" id="PF03099">
    <property type="entry name" value="BPL_LplA_LipB"/>
    <property type="match status" value="1"/>
</dbReference>
<dbReference type="InterPro" id="IPR004408">
    <property type="entry name" value="Biotin_CoA_COase_ligase"/>
</dbReference>
<dbReference type="SUPFAM" id="SSF55681">
    <property type="entry name" value="Class II aaRS and biotin synthetases"/>
    <property type="match status" value="1"/>
</dbReference>
<dbReference type="GO" id="GO:0004077">
    <property type="term" value="F:biotin--[biotin carboxyl-carrier protein] ligase activity"/>
    <property type="evidence" value="ECO:0007669"/>
    <property type="project" value="UniProtKB-EC"/>
</dbReference>
<keyword evidence="1 3" id="KW-0436">Ligase</keyword>
<dbReference type="InterPro" id="IPR045864">
    <property type="entry name" value="aa-tRNA-synth_II/BPL/LPL"/>
</dbReference>
<dbReference type="Gene3D" id="3.30.930.10">
    <property type="entry name" value="Bira Bifunctional Protein, Domain 2"/>
    <property type="match status" value="1"/>
</dbReference>
<reference evidence="3" key="1">
    <citation type="submission" date="2016-10" db="EMBL/GenBank/DDBJ databases">
        <authorList>
            <person name="de Groot N.N."/>
        </authorList>
    </citation>
    <scope>NUCLEOTIDE SEQUENCE</scope>
</reference>
<dbReference type="NCBIfam" id="TIGR00121">
    <property type="entry name" value="birA_ligase"/>
    <property type="match status" value="1"/>
</dbReference>
<dbReference type="PANTHER" id="PTHR12835:SF5">
    <property type="entry name" value="BIOTIN--PROTEIN LIGASE"/>
    <property type="match status" value="1"/>
</dbReference>
<dbReference type="GO" id="GO:0005737">
    <property type="term" value="C:cytoplasm"/>
    <property type="evidence" value="ECO:0007669"/>
    <property type="project" value="TreeGrafter"/>
</dbReference>
<gene>
    <name evidence="3" type="ORF">MNB_SUP05-SYMBIONT-5-605</name>
</gene>
<dbReference type="Gene3D" id="2.30.30.100">
    <property type="match status" value="1"/>
</dbReference>
<dbReference type="EMBL" id="FPHZ01000026">
    <property type="protein sequence ID" value="SFV87491.1"/>
    <property type="molecule type" value="Genomic_DNA"/>
</dbReference>
<evidence type="ECO:0000259" key="2">
    <source>
        <dbReference type="PROSITE" id="PS51733"/>
    </source>
</evidence>
<evidence type="ECO:0000313" key="3">
    <source>
        <dbReference type="EMBL" id="SFV87491.1"/>
    </source>
</evidence>
<dbReference type="EC" id="6.3.4.15" evidence="3"/>
<name>A0A1W1E0Y0_9ZZZZ</name>
<protein>
    <submittedName>
        <fullName evidence="3">Biotin operon repressor / Biotin-protein ligase</fullName>
        <ecNumber evidence="3">6.3.4.15</ecNumber>
    </submittedName>
</protein>
<sequence length="260" mass="29204">MIDIAVICSDMVDYSDLKAHLTGDIECHIFDSIPSTNDYLSALAFSPKTQVCISAQQTQGKGQRHRQWLSSKDNSILLSIRRVFSTTVHLNGLSLVVGLALIEMLEAYGVTNLQLKWPNDVYYQHQKLAGILIENVVRNQFQSVVIGLGVNIDGEIACQTPWVNLCAIAENDINQFELSRDLIHKILHFCQLFESKGFAHFAQQWAIVDYLHGKSVQYNDKKQRFSGICCGVNDEGVLLIATKNTIKQVYSSEFLQVLPL</sequence>
<dbReference type="PROSITE" id="PS51733">
    <property type="entry name" value="BPL_LPL_CATALYTIC"/>
    <property type="match status" value="1"/>
</dbReference>
<organism evidence="3">
    <name type="scientific">hydrothermal vent metagenome</name>
    <dbReference type="NCBI Taxonomy" id="652676"/>
    <lineage>
        <taxon>unclassified sequences</taxon>
        <taxon>metagenomes</taxon>
        <taxon>ecological metagenomes</taxon>
    </lineage>
</organism>
<proteinExistence type="predicted"/>
<dbReference type="AlphaFoldDB" id="A0A1W1E0Y0"/>